<dbReference type="InterPro" id="IPR011032">
    <property type="entry name" value="GroES-like_sf"/>
</dbReference>
<organism evidence="3 4">
    <name type="scientific">Pandoraea thiooxydans</name>
    <dbReference type="NCBI Taxonomy" id="445709"/>
    <lineage>
        <taxon>Bacteria</taxon>
        <taxon>Pseudomonadati</taxon>
        <taxon>Pseudomonadota</taxon>
        <taxon>Betaproteobacteria</taxon>
        <taxon>Burkholderiales</taxon>
        <taxon>Burkholderiaceae</taxon>
        <taxon>Pandoraea</taxon>
    </lineage>
</organism>
<dbReference type="Gene3D" id="3.40.50.720">
    <property type="entry name" value="NAD(P)-binding Rossmann-like Domain"/>
    <property type="match status" value="1"/>
</dbReference>
<dbReference type="KEGG" id="ptx:ABW99_05235"/>
<dbReference type="EMBL" id="CP011568">
    <property type="protein sequence ID" value="AKJ67717.1"/>
    <property type="molecule type" value="Genomic_DNA"/>
</dbReference>
<dbReference type="SUPFAM" id="SSF51735">
    <property type="entry name" value="NAD(P)-binding Rossmann-fold domains"/>
    <property type="match status" value="1"/>
</dbReference>
<dbReference type="CDD" id="cd08253">
    <property type="entry name" value="zeta_crystallin"/>
    <property type="match status" value="1"/>
</dbReference>
<dbReference type="RefSeq" id="WP_047213421.1">
    <property type="nucleotide sequence ID" value="NZ_CP011568.3"/>
</dbReference>
<evidence type="ECO:0000313" key="3">
    <source>
        <dbReference type="EMBL" id="AKJ67717.1"/>
    </source>
</evidence>
<dbReference type="Pfam" id="PF00107">
    <property type="entry name" value="ADH_zinc_N"/>
    <property type="match status" value="1"/>
</dbReference>
<protein>
    <submittedName>
        <fullName evidence="3">NADPH:quinone oxidoreductase</fullName>
    </submittedName>
</protein>
<dbReference type="PANTHER" id="PTHR44154">
    <property type="entry name" value="QUINONE OXIDOREDUCTASE"/>
    <property type="match status" value="1"/>
</dbReference>
<dbReference type="STRING" id="445709.ABW99_05235"/>
<dbReference type="InterPro" id="IPR051603">
    <property type="entry name" value="Zinc-ADH_QOR/CCCR"/>
</dbReference>
<dbReference type="OrthoDB" id="9787435at2"/>
<evidence type="ECO:0000313" key="4">
    <source>
        <dbReference type="Proteomes" id="UP000036700"/>
    </source>
</evidence>
<reference evidence="4" key="1">
    <citation type="submission" date="2015-06" db="EMBL/GenBank/DDBJ databases">
        <authorList>
            <person name="Lim Y.L."/>
            <person name="Ee R."/>
            <person name="Yong D."/>
            <person name="How K.Y."/>
            <person name="Yin W.F."/>
            <person name="Chan K.G."/>
        </authorList>
    </citation>
    <scope>NUCLEOTIDE SEQUENCE [LARGE SCALE GENOMIC DNA]</scope>
    <source>
        <strain evidence="4">DSM 25325</strain>
    </source>
</reference>
<accession>A0A0G3EQV1</accession>
<dbReference type="PANTHER" id="PTHR44154:SF1">
    <property type="entry name" value="QUINONE OXIDOREDUCTASE"/>
    <property type="match status" value="1"/>
</dbReference>
<dbReference type="InterPro" id="IPR013149">
    <property type="entry name" value="ADH-like_C"/>
</dbReference>
<dbReference type="PATRIC" id="fig|445709.3.peg.1128"/>
<evidence type="ECO:0000259" key="2">
    <source>
        <dbReference type="SMART" id="SM00829"/>
    </source>
</evidence>
<keyword evidence="4" id="KW-1185">Reference proteome</keyword>
<dbReference type="InterPro" id="IPR036291">
    <property type="entry name" value="NAD(P)-bd_dom_sf"/>
</dbReference>
<dbReference type="SUPFAM" id="SSF50129">
    <property type="entry name" value="GroES-like"/>
    <property type="match status" value="1"/>
</dbReference>
<name>A0A0G3EQV1_9BURK</name>
<dbReference type="Pfam" id="PF08240">
    <property type="entry name" value="ADH_N"/>
    <property type="match status" value="1"/>
</dbReference>
<dbReference type="Gene3D" id="3.90.180.10">
    <property type="entry name" value="Medium-chain alcohol dehydrogenases, catalytic domain"/>
    <property type="match status" value="1"/>
</dbReference>
<dbReference type="InterPro" id="IPR020843">
    <property type="entry name" value="ER"/>
</dbReference>
<proteinExistence type="predicted"/>
<dbReference type="AlphaFoldDB" id="A0A0G3EQV1"/>
<dbReference type="Proteomes" id="UP000036700">
    <property type="component" value="Chromosome"/>
</dbReference>
<dbReference type="InterPro" id="IPR013154">
    <property type="entry name" value="ADH-like_N"/>
</dbReference>
<dbReference type="GO" id="GO:0016491">
    <property type="term" value="F:oxidoreductase activity"/>
    <property type="evidence" value="ECO:0007669"/>
    <property type="project" value="InterPro"/>
</dbReference>
<dbReference type="SMART" id="SM00829">
    <property type="entry name" value="PKS_ER"/>
    <property type="match status" value="1"/>
</dbReference>
<keyword evidence="1" id="KW-0521">NADP</keyword>
<feature type="domain" description="Enoyl reductase (ER)" evidence="2">
    <location>
        <begin position="10"/>
        <end position="322"/>
    </location>
</feature>
<gene>
    <name evidence="3" type="ORF">ABW99_05235</name>
</gene>
<evidence type="ECO:0000256" key="1">
    <source>
        <dbReference type="ARBA" id="ARBA00022857"/>
    </source>
</evidence>
<sequence length="325" mass="34090">MKAAWYTEAGDARRVLVVGELETPSPGPGEVRVKVAVSGVNPSDVKTRRRPLAFPRVIPHSDGAGVIDAVGAGVAPSRLGQRVWLWNGQWQRPMGTAAQYIVVPEAQAVWLPEHIDLAAGACLGIPVLTAYQAVRLLGDVAGKTILVTGAGSSVGHYVTQIATQQGARVIGTAGSAARLANATAAGASAVIDYKLEPVAARIKALTDERGVDAVIDMDLSSTAAYVRDGALAPHGTLVCYGSNQADDVPLPFRMLLYRSIAVRFFLIYDLLPADREAVLAGVNALLAHDRLVHHIAARFALDDIAAAHEAVEGGKLVGNIVVDLP</sequence>